<dbReference type="AlphaFoldDB" id="A0AA95F3P9"/>
<keyword evidence="2" id="KW-1185">Reference proteome</keyword>
<gene>
    <name evidence="1" type="ORF">P0Y55_16985</name>
</gene>
<evidence type="ECO:0000313" key="1">
    <source>
        <dbReference type="EMBL" id="WEK54230.1"/>
    </source>
</evidence>
<dbReference type="EMBL" id="CP119317">
    <property type="protein sequence ID" value="WEK54230.1"/>
    <property type="molecule type" value="Genomic_DNA"/>
</dbReference>
<sequence length="221" mass="24466">MATRIGCLHAHYSNIAYIQNAIGSPDVDLMHFVDPGLIGRVTTDRGFSIEQAQNKVIEQLEWMAQCKVDAILITCTNYIALLDEGRLSTSLPIFKIDEPFFEAICAESGPQLLLFTNAATVDGTMRRLQEYAEHHHKQLGTIESRVIENTFELFIQGNQEQYASEIADYIKKHQADGQARMISVAQLSMVDAAEQVERDTGIAIGTPLKPLVSAITASVNK</sequence>
<proteinExistence type="predicted"/>
<dbReference type="GO" id="GO:0047661">
    <property type="term" value="F:amino-acid racemase activity"/>
    <property type="evidence" value="ECO:0007669"/>
    <property type="project" value="InterPro"/>
</dbReference>
<reference evidence="1" key="1">
    <citation type="submission" date="2023-03" db="EMBL/GenBank/DDBJ databases">
        <title>Andean soil-derived lignocellulolytic bacterial consortium as a source of novel taxa and putative plastic-active enzymes.</title>
        <authorList>
            <person name="Diaz-Garcia L."/>
            <person name="Chuvochina M."/>
            <person name="Feuerriegel G."/>
            <person name="Bunk B."/>
            <person name="Sproer C."/>
            <person name="Streit W.R."/>
            <person name="Rodriguez L.M."/>
            <person name="Overmann J."/>
            <person name="Jimenez D.J."/>
        </authorList>
    </citation>
    <scope>NUCLEOTIDE SEQUENCE</scope>
    <source>
        <strain evidence="1">MAG 2441</strain>
    </source>
</reference>
<accession>A0AA95F3P9</accession>
<dbReference type="Proteomes" id="UP001178662">
    <property type="component" value="Chromosome"/>
</dbReference>
<name>A0AA95F3P9_9BACL</name>
<organism evidence="1 2">
    <name type="scientific">Candidatus Cohnella colombiensis</name>
    <dbReference type="NCBI Taxonomy" id="3121368"/>
    <lineage>
        <taxon>Bacteria</taxon>
        <taxon>Bacillati</taxon>
        <taxon>Bacillota</taxon>
        <taxon>Bacilli</taxon>
        <taxon>Bacillales</taxon>
        <taxon>Paenibacillaceae</taxon>
        <taxon>Cohnella</taxon>
    </lineage>
</organism>
<evidence type="ECO:0000313" key="2">
    <source>
        <dbReference type="Proteomes" id="UP001178662"/>
    </source>
</evidence>
<dbReference type="InterPro" id="IPR015942">
    <property type="entry name" value="Asp/Glu/hydantoin_racemase"/>
</dbReference>
<protein>
    <submittedName>
        <fullName evidence="1">Aspartate/glutamate racemase family protein</fullName>
    </submittedName>
</protein>
<dbReference type="Pfam" id="PF01177">
    <property type="entry name" value="Asp_Glu_race"/>
    <property type="match status" value="1"/>
</dbReference>